<dbReference type="PANTHER" id="PTHR30383">
    <property type="entry name" value="THIOESTERASE 1/PROTEASE 1/LYSOPHOSPHOLIPASE L1"/>
    <property type="match status" value="1"/>
</dbReference>
<organism evidence="1 2">
    <name type="scientific">Nitratireductor arenosus</name>
    <dbReference type="NCBI Taxonomy" id="2682096"/>
    <lineage>
        <taxon>Bacteria</taxon>
        <taxon>Pseudomonadati</taxon>
        <taxon>Pseudomonadota</taxon>
        <taxon>Alphaproteobacteria</taxon>
        <taxon>Hyphomicrobiales</taxon>
        <taxon>Phyllobacteriaceae</taxon>
        <taxon>Nitratireductor</taxon>
    </lineage>
</organism>
<dbReference type="GO" id="GO:0004622">
    <property type="term" value="F:phosphatidylcholine lysophospholipase activity"/>
    <property type="evidence" value="ECO:0007669"/>
    <property type="project" value="TreeGrafter"/>
</dbReference>
<sequence length="824" mass="85865">MSVFTKLAASIFAPQDAGGTPRGVVNGEAQTWGTELERIIDAAVAAGNFLIYETKAALDADLAHDASTAALVIGDSTSNDGLYVKSGASGAGSWSRVGDVPGYSFIRATDAGGSANAIAATTALPINESQLIVLPINLTNTGTPVTVSFNGGSALTIKTAAGNNPAIGGLVGGTAVAGYKDGSTFQMLSDQASTAIQAAAEAAQAASEAARDDAEAARDAAQAAVSSVVPNVFADIATVGAYNPTVAPDFVAVSGWDEAGDENLFVMEQAGSDDGNGANIEVSLDPSGSQWYDVVPNRPLVLPAFPAIVDMHYGVLKGTGWNSADPEDGGIYATTTSASASAGAYALVVAAAAEFYENQLIVYLGTDGLCYTAVIKSISSLTLNLKGPLEAAVASGAHVSNFYNDQAHPNKWGYYAIADFMLRNVGKRYRLAHRWVTGDDYIPVGSPTESALSALSYDNPGSTTKAARKFVATIALDGMKTPTFSLPAGNYVCRVVMTPNTESGSADSAKTRVTVLQGGSAISLLEKTHRHPTVFELAFNAKHLSTLQVSIGAQAIGVGFAVALIEILSVEEQTPDYGNLLTVALGDSWVAFGHITDRILARKPTSKLIQEGVGGNKMSDLLGRFAADVEAHSPRRVLMMAGTNDYYTPVSTSSYETSARLLQTRISEIGADCIMFTPSVGTDAHTTAGDGLTPSRNYMLDGRYWSEIAGVVGPTETIAVSINKRVEQNTTETIFSIPATTMFGVRIKRLYVTGFTGNITYGFGGSTTSVAEDSGTLALGSVHTNVTVTKPTNKAARFFNMVVTEPNVSDEEMTGYAVVEYIPA</sequence>
<comment type="caution">
    <text evidence="1">The sequence shown here is derived from an EMBL/GenBank/DDBJ whole genome shotgun (WGS) entry which is preliminary data.</text>
</comment>
<evidence type="ECO:0000313" key="1">
    <source>
        <dbReference type="EMBL" id="MVA98836.1"/>
    </source>
</evidence>
<gene>
    <name evidence="1" type="ORF">GN330_16435</name>
</gene>
<dbReference type="EMBL" id="WPHG01000004">
    <property type="protein sequence ID" value="MVA98836.1"/>
    <property type="molecule type" value="Genomic_DNA"/>
</dbReference>
<evidence type="ECO:0000313" key="2">
    <source>
        <dbReference type="Proteomes" id="UP000463224"/>
    </source>
</evidence>
<proteinExistence type="predicted"/>
<protein>
    <recommendedName>
        <fullName evidence="3">SGNH hydrolase-type esterase domain-containing protein</fullName>
    </recommendedName>
</protein>
<dbReference type="InterPro" id="IPR036514">
    <property type="entry name" value="SGNH_hydro_sf"/>
</dbReference>
<dbReference type="PANTHER" id="PTHR30383:SF5">
    <property type="entry name" value="SGNH HYDROLASE-TYPE ESTERASE DOMAIN-CONTAINING PROTEIN"/>
    <property type="match status" value="1"/>
</dbReference>
<dbReference type="Gene3D" id="3.40.50.1110">
    <property type="entry name" value="SGNH hydrolase"/>
    <property type="match status" value="1"/>
</dbReference>
<evidence type="ECO:0008006" key="3">
    <source>
        <dbReference type="Google" id="ProtNLM"/>
    </source>
</evidence>
<dbReference type="SUPFAM" id="SSF52266">
    <property type="entry name" value="SGNH hydrolase"/>
    <property type="match status" value="1"/>
</dbReference>
<name>A0A844QFU7_9HYPH</name>
<accession>A0A844QFU7</accession>
<dbReference type="Proteomes" id="UP000463224">
    <property type="component" value="Unassembled WGS sequence"/>
</dbReference>
<reference evidence="1 2" key="1">
    <citation type="submission" date="2019-12" db="EMBL/GenBank/DDBJ databases">
        <title>Nitratireductor arenosus sp. nov., Isolated from sea sand, Jeju island, South Korea.</title>
        <authorList>
            <person name="Kim W."/>
        </authorList>
    </citation>
    <scope>NUCLEOTIDE SEQUENCE [LARGE SCALE GENOMIC DNA]</scope>
    <source>
        <strain evidence="1 2">CAU 1489</strain>
    </source>
</reference>
<dbReference type="InterPro" id="IPR051532">
    <property type="entry name" value="Ester_Hydrolysis_Enzymes"/>
</dbReference>
<keyword evidence="2" id="KW-1185">Reference proteome</keyword>
<dbReference type="AlphaFoldDB" id="A0A844QFU7"/>
<dbReference type="RefSeq" id="WP_156713817.1">
    <property type="nucleotide sequence ID" value="NZ_WPHG01000004.1"/>
</dbReference>